<dbReference type="SMART" id="SM00857">
    <property type="entry name" value="Resolvase"/>
    <property type="match status" value="1"/>
</dbReference>
<gene>
    <name evidence="2" type="primary">cisA</name>
    <name evidence="2" type="ORF">SPIL2461_LOCUS5606</name>
</gene>
<dbReference type="Pfam" id="PF00239">
    <property type="entry name" value="Resolvase"/>
    <property type="match status" value="1"/>
</dbReference>
<name>A0A812MEE6_SYMPI</name>
<proteinExistence type="predicted"/>
<dbReference type="GO" id="GO:0000150">
    <property type="term" value="F:DNA strand exchange activity"/>
    <property type="evidence" value="ECO:0007669"/>
    <property type="project" value="InterPro"/>
</dbReference>
<evidence type="ECO:0000313" key="2">
    <source>
        <dbReference type="EMBL" id="CAE7263449.1"/>
    </source>
</evidence>
<accession>A0A812MEE6</accession>
<feature type="domain" description="Resolvase/invertase-type recombinase catalytic" evidence="1">
    <location>
        <begin position="3"/>
        <end position="159"/>
    </location>
</feature>
<organism evidence="2 3">
    <name type="scientific">Symbiodinium pilosum</name>
    <name type="common">Dinoflagellate</name>
    <dbReference type="NCBI Taxonomy" id="2952"/>
    <lineage>
        <taxon>Eukaryota</taxon>
        <taxon>Sar</taxon>
        <taxon>Alveolata</taxon>
        <taxon>Dinophyceae</taxon>
        <taxon>Suessiales</taxon>
        <taxon>Symbiodiniaceae</taxon>
        <taxon>Symbiodinium</taxon>
    </lineage>
</organism>
<dbReference type="InterPro" id="IPR036162">
    <property type="entry name" value="Resolvase-like_N_sf"/>
</dbReference>
<comment type="caution">
    <text evidence="2">The sequence shown here is derived from an EMBL/GenBank/DDBJ whole genome shotgun (WGS) entry which is preliminary data.</text>
</comment>
<dbReference type="InterPro" id="IPR006119">
    <property type="entry name" value="Resolv_N"/>
</dbReference>
<dbReference type="InterPro" id="IPR050639">
    <property type="entry name" value="SSR_resolvase"/>
</dbReference>
<dbReference type="GO" id="GO:0003677">
    <property type="term" value="F:DNA binding"/>
    <property type="evidence" value="ECO:0007669"/>
    <property type="project" value="InterPro"/>
</dbReference>
<dbReference type="PANTHER" id="PTHR30461">
    <property type="entry name" value="DNA-INVERTASE FROM LAMBDOID PROPHAGE"/>
    <property type="match status" value="1"/>
</dbReference>
<dbReference type="OrthoDB" id="425714at2759"/>
<dbReference type="Proteomes" id="UP000649617">
    <property type="component" value="Unassembled WGS sequence"/>
</dbReference>
<protein>
    <submittedName>
        <fullName evidence="2">CisA protein</fullName>
    </submittedName>
</protein>
<evidence type="ECO:0000313" key="3">
    <source>
        <dbReference type="Proteomes" id="UP000649617"/>
    </source>
</evidence>
<keyword evidence="3" id="KW-1185">Reference proteome</keyword>
<reference evidence="2" key="1">
    <citation type="submission" date="2021-02" db="EMBL/GenBank/DDBJ databases">
        <authorList>
            <person name="Dougan E. K."/>
            <person name="Rhodes N."/>
            <person name="Thang M."/>
            <person name="Chan C."/>
        </authorList>
    </citation>
    <scope>NUCLEOTIDE SEQUENCE</scope>
</reference>
<evidence type="ECO:0000259" key="1">
    <source>
        <dbReference type="PROSITE" id="PS51736"/>
    </source>
</evidence>
<dbReference type="PROSITE" id="PS51736">
    <property type="entry name" value="RECOMBINASES_3"/>
    <property type="match status" value="1"/>
</dbReference>
<dbReference type="PANTHER" id="PTHR30461:SF23">
    <property type="entry name" value="DNA RECOMBINASE-RELATED"/>
    <property type="match status" value="1"/>
</dbReference>
<dbReference type="Gene3D" id="3.40.50.1390">
    <property type="entry name" value="Resolvase, N-terminal catalytic domain"/>
    <property type="match status" value="1"/>
</dbReference>
<sequence length="204" mass="22610">MTKVLGYLRVSSEADCGHGKTSLQRQEQAINGYVHKQGLRVDKSCLFSDIGVSGTAPVERRLGFMKMLDYARAHKIDQVIFEDASRLARCVVVQELALQLLQELNITAVSVANPEHFLHDDDSPHTKLVRQLIGAISEFHRSETVTRLRKGRDINLAKSTKYTMSGSPKLGGKPNLEKGDLAKIRQKLFEKGISTANGEIVSHS</sequence>
<dbReference type="EMBL" id="CAJNIZ010008015">
    <property type="protein sequence ID" value="CAE7263449.1"/>
    <property type="molecule type" value="Genomic_DNA"/>
</dbReference>
<dbReference type="CDD" id="cd00338">
    <property type="entry name" value="Ser_Recombinase"/>
    <property type="match status" value="1"/>
</dbReference>
<dbReference type="AlphaFoldDB" id="A0A812MEE6"/>
<dbReference type="SUPFAM" id="SSF53041">
    <property type="entry name" value="Resolvase-like"/>
    <property type="match status" value="1"/>
</dbReference>